<protein>
    <submittedName>
        <fullName evidence="1">Uncharacterized protein</fullName>
    </submittedName>
</protein>
<accession>A0A6J7WA66</accession>
<dbReference type="EMBL" id="LR798198">
    <property type="protein sequence ID" value="CAB5156012.1"/>
    <property type="molecule type" value="Genomic_DNA"/>
</dbReference>
<dbReference type="InterPro" id="IPR058002">
    <property type="entry name" value="Gp82"/>
</dbReference>
<gene>
    <name evidence="1" type="ORF">UFOVP149_43</name>
</gene>
<reference evidence="1" key="1">
    <citation type="submission" date="2020-05" db="EMBL/GenBank/DDBJ databases">
        <authorList>
            <person name="Chiriac C."/>
            <person name="Salcher M."/>
            <person name="Ghai R."/>
            <person name="Kavagutti S V."/>
        </authorList>
    </citation>
    <scope>NUCLEOTIDE SEQUENCE</scope>
</reference>
<evidence type="ECO:0000313" key="1">
    <source>
        <dbReference type="EMBL" id="CAB5156012.1"/>
    </source>
</evidence>
<name>A0A6J7WA66_9CAUD</name>
<sequence>MLTELYDTYGCLKVFVYFNLHRKCWSIKALEGAHKGRVIEHADEVSLDGPVFKVSEAGRQRVLREGRKNVHAGVVGWLRPDIDYIDGWWEQAYYNPRKVETFVRRDTGGPIKQAKWAVLNDERQVWFKDMVA</sequence>
<organism evidence="1">
    <name type="scientific">uncultured Caudovirales phage</name>
    <dbReference type="NCBI Taxonomy" id="2100421"/>
    <lineage>
        <taxon>Viruses</taxon>
        <taxon>Duplodnaviria</taxon>
        <taxon>Heunggongvirae</taxon>
        <taxon>Uroviricota</taxon>
        <taxon>Caudoviricetes</taxon>
        <taxon>Peduoviridae</taxon>
        <taxon>Maltschvirus</taxon>
        <taxon>Maltschvirus maltsch</taxon>
    </lineage>
</organism>
<proteinExistence type="predicted"/>
<dbReference type="Pfam" id="PF25735">
    <property type="entry name" value="Phage_L5_gp82"/>
    <property type="match status" value="1"/>
</dbReference>